<organism evidence="1 2">
    <name type="scientific">Persicobacter psychrovividus</name>
    <dbReference type="NCBI Taxonomy" id="387638"/>
    <lineage>
        <taxon>Bacteria</taxon>
        <taxon>Pseudomonadati</taxon>
        <taxon>Bacteroidota</taxon>
        <taxon>Cytophagia</taxon>
        <taxon>Cytophagales</taxon>
        <taxon>Persicobacteraceae</taxon>
        <taxon>Persicobacter</taxon>
    </lineage>
</organism>
<geneLocation type="plasmid" evidence="1 2">
    <name>pPP3</name>
</geneLocation>
<proteinExistence type="predicted"/>
<gene>
    <name evidence="1" type="ORF">PEPS_38520</name>
</gene>
<evidence type="ECO:0000313" key="2">
    <source>
        <dbReference type="Proteomes" id="UP001354989"/>
    </source>
</evidence>
<protein>
    <submittedName>
        <fullName evidence="1">N-acetyltransferase</fullName>
    </submittedName>
</protein>
<sequence>MSIKIIQASEAYSHYTDAICAALANSAKERGTGIATRSAEYIEGKLRSGKAVLALTSEGEFAGFSYIEVWGHEKFVANSGLIVLPQFRKYGLGKKIKAAIFRLSQELYPEAKIFGITTSMPVMKINSDLGYRPVTFSELTDDPTFWAGCKSCKNYDILQRNQQKMCLCTGMLYDPSTVSKSNVKKAIEKILKVTQRKKAV</sequence>
<dbReference type="InterPro" id="IPR016181">
    <property type="entry name" value="Acyl_CoA_acyltransferase"/>
</dbReference>
<name>A0ABN6LJC8_9BACT</name>
<dbReference type="Gene3D" id="3.40.630.30">
    <property type="match status" value="1"/>
</dbReference>
<keyword evidence="2" id="KW-1185">Reference proteome</keyword>
<dbReference type="EMBL" id="AP025295">
    <property type="protein sequence ID" value="BDD01572.1"/>
    <property type="molecule type" value="Genomic_DNA"/>
</dbReference>
<dbReference type="SUPFAM" id="SSF55729">
    <property type="entry name" value="Acyl-CoA N-acyltransferases (Nat)"/>
    <property type="match status" value="1"/>
</dbReference>
<evidence type="ECO:0000313" key="1">
    <source>
        <dbReference type="EMBL" id="BDD01572.1"/>
    </source>
</evidence>
<dbReference type="Proteomes" id="UP001354989">
    <property type="component" value="Plasmid pPP3"/>
</dbReference>
<reference evidence="1 2" key="1">
    <citation type="submission" date="2021-12" db="EMBL/GenBank/DDBJ databases">
        <title>Genome sequencing of bacteria with rrn-lacking chromosome and rrn-plasmid.</title>
        <authorList>
            <person name="Anda M."/>
            <person name="Iwasaki W."/>
        </authorList>
    </citation>
    <scope>NUCLEOTIDE SEQUENCE [LARGE SCALE GENOMIC DNA]</scope>
    <source>
        <strain evidence="1 2">NBRC 101262</strain>
        <plasmid evidence="1 2">pPP3</plasmid>
    </source>
</reference>
<keyword evidence="1" id="KW-0614">Plasmid</keyword>
<accession>A0ABN6LJC8</accession>